<proteinExistence type="predicted"/>
<accession>A0ABS1VP72</accession>
<evidence type="ECO:0000313" key="2">
    <source>
        <dbReference type="Proteomes" id="UP000598996"/>
    </source>
</evidence>
<dbReference type="EMBL" id="JAENHO010000005">
    <property type="protein sequence ID" value="MBL7256517.1"/>
    <property type="molecule type" value="Genomic_DNA"/>
</dbReference>
<dbReference type="Proteomes" id="UP000598996">
    <property type="component" value="Unassembled WGS sequence"/>
</dbReference>
<protein>
    <recommendedName>
        <fullName evidence="3">MarR family transcriptional regulator</fullName>
    </recommendedName>
</protein>
<comment type="caution">
    <text evidence="1">The sequence shown here is derived from an EMBL/GenBank/DDBJ whole genome shotgun (WGS) entry which is preliminary data.</text>
</comment>
<dbReference type="RefSeq" id="WP_202993042.1">
    <property type="nucleotide sequence ID" value="NZ_JAENHO010000005.1"/>
</dbReference>
<name>A0ABS1VP72_9ACTN</name>
<evidence type="ECO:0008006" key="3">
    <source>
        <dbReference type="Google" id="ProtNLM"/>
    </source>
</evidence>
<reference evidence="1 2" key="1">
    <citation type="submission" date="2021-01" db="EMBL/GenBank/DDBJ databases">
        <title>Actinoplanes sp. nov. LDG1-01 isolated from lichen.</title>
        <authorList>
            <person name="Saeng-In P."/>
            <person name="Phongsopitanun W."/>
            <person name="Kanchanasin P."/>
            <person name="Yuki M."/>
            <person name="Kudo T."/>
            <person name="Ohkuma M."/>
            <person name="Tanasupawat S."/>
        </authorList>
    </citation>
    <scope>NUCLEOTIDE SEQUENCE [LARGE SCALE GENOMIC DNA]</scope>
    <source>
        <strain evidence="1 2">LDG1-01</strain>
    </source>
</reference>
<keyword evidence="2" id="KW-1185">Reference proteome</keyword>
<gene>
    <name evidence="1" type="ORF">JKJ07_19660</name>
</gene>
<organism evidence="1 2">
    <name type="scientific">Paractinoplanes lichenicola</name>
    <dbReference type="NCBI Taxonomy" id="2802976"/>
    <lineage>
        <taxon>Bacteria</taxon>
        <taxon>Bacillati</taxon>
        <taxon>Actinomycetota</taxon>
        <taxon>Actinomycetes</taxon>
        <taxon>Micromonosporales</taxon>
        <taxon>Micromonosporaceae</taxon>
        <taxon>Paractinoplanes</taxon>
    </lineage>
</organism>
<sequence>MTTIFDDVLNSLTDRQRELVEAAYALLENATDPVHRQFLPALGDATSRDRLQELLRRTGRTLVSVDGLHFTSGFDDAVRAELTGLGWQPQPLVDRAVLVLVLVYSVAIPRSEEQLGPDTWTSPYPATLQDVLRDSKVPASEARAALGRLTASGLLRTVRAGDEQDGGYVPGPQFHRLTPAAREQLQDQLILAAAPDHPLAAAIRERRHGDLR</sequence>
<evidence type="ECO:0000313" key="1">
    <source>
        <dbReference type="EMBL" id="MBL7256517.1"/>
    </source>
</evidence>